<dbReference type="EMBL" id="CH408076">
    <property type="protein sequence ID" value="EEQ36836.1"/>
    <property type="molecule type" value="Genomic_DNA"/>
</dbReference>
<dbReference type="InParanoid" id="C4XYD6"/>
<dbReference type="HOGENOM" id="CLU_1713047_0_0_1"/>
<name>C4XYD6_CLAL4</name>
<dbReference type="Proteomes" id="UP000007703">
    <property type="component" value="Unassembled WGS sequence"/>
</dbReference>
<proteinExistence type="predicted"/>
<evidence type="ECO:0000313" key="2">
    <source>
        <dbReference type="Proteomes" id="UP000007703"/>
    </source>
</evidence>
<protein>
    <submittedName>
        <fullName evidence="1">Uncharacterized protein</fullName>
    </submittedName>
</protein>
<dbReference type="KEGG" id="clu:CLUG_00959"/>
<reference evidence="1 2" key="1">
    <citation type="journal article" date="2009" name="Nature">
        <title>Evolution of pathogenicity and sexual reproduction in eight Candida genomes.</title>
        <authorList>
            <person name="Butler G."/>
            <person name="Rasmussen M.D."/>
            <person name="Lin M.F."/>
            <person name="Santos M.A."/>
            <person name="Sakthikumar S."/>
            <person name="Munro C.A."/>
            <person name="Rheinbay E."/>
            <person name="Grabherr M."/>
            <person name="Forche A."/>
            <person name="Reedy J.L."/>
            <person name="Agrafioti I."/>
            <person name="Arnaud M.B."/>
            <person name="Bates S."/>
            <person name="Brown A.J."/>
            <person name="Brunke S."/>
            <person name="Costanzo M.C."/>
            <person name="Fitzpatrick D.A."/>
            <person name="de Groot P.W."/>
            <person name="Harris D."/>
            <person name="Hoyer L.L."/>
            <person name="Hube B."/>
            <person name="Klis F.M."/>
            <person name="Kodira C."/>
            <person name="Lennard N."/>
            <person name="Logue M.E."/>
            <person name="Martin R."/>
            <person name="Neiman A.M."/>
            <person name="Nikolaou E."/>
            <person name="Quail M.A."/>
            <person name="Quinn J."/>
            <person name="Santos M.C."/>
            <person name="Schmitzberger F.F."/>
            <person name="Sherlock G."/>
            <person name="Shah P."/>
            <person name="Silverstein K.A."/>
            <person name="Skrzypek M.S."/>
            <person name="Soll D."/>
            <person name="Staggs R."/>
            <person name="Stansfield I."/>
            <person name="Stumpf M.P."/>
            <person name="Sudbery P.E."/>
            <person name="Srikantha T."/>
            <person name="Zeng Q."/>
            <person name="Berman J."/>
            <person name="Berriman M."/>
            <person name="Heitman J."/>
            <person name="Gow N.A."/>
            <person name="Lorenz M.C."/>
            <person name="Birren B.W."/>
            <person name="Kellis M."/>
            <person name="Cuomo C.A."/>
        </authorList>
    </citation>
    <scope>NUCLEOTIDE SEQUENCE [LARGE SCALE GENOMIC DNA]</scope>
    <source>
        <strain evidence="1 2">ATCC 42720</strain>
    </source>
</reference>
<organism evidence="1 2">
    <name type="scientific">Clavispora lusitaniae (strain ATCC 42720)</name>
    <name type="common">Yeast</name>
    <name type="synonym">Candida lusitaniae</name>
    <dbReference type="NCBI Taxonomy" id="306902"/>
    <lineage>
        <taxon>Eukaryota</taxon>
        <taxon>Fungi</taxon>
        <taxon>Dikarya</taxon>
        <taxon>Ascomycota</taxon>
        <taxon>Saccharomycotina</taxon>
        <taxon>Pichiomycetes</taxon>
        <taxon>Metschnikowiaceae</taxon>
        <taxon>Clavispora</taxon>
    </lineage>
</organism>
<sequence>MGSPTLTISSMFNFKSNALDKMILKIFCTLMEWLVEQKITGARIALPNRLACWVISSWSCGCRSINSSYFVPTKKGMAVLLKPRTCSYHSFIELRVDFRVRSNINKMATASLETKGSMLINSFWPPKSHIRKVIFVLRIWIFLSMKLTPKVWI</sequence>
<dbReference type="VEuPathDB" id="FungiDB:CLUG_00959"/>
<accession>C4XYD6</accession>
<dbReference type="AlphaFoldDB" id="C4XYD6"/>
<gene>
    <name evidence="1" type="ORF">CLUG_00959</name>
</gene>
<evidence type="ECO:0000313" key="1">
    <source>
        <dbReference type="EMBL" id="EEQ36836.1"/>
    </source>
</evidence>